<dbReference type="AlphaFoldDB" id="A0A1G7MWC3"/>
<dbReference type="EMBL" id="FNBL01000006">
    <property type="protein sequence ID" value="SDF65971.1"/>
    <property type="molecule type" value="Genomic_DNA"/>
</dbReference>
<evidence type="ECO:0000256" key="2">
    <source>
        <dbReference type="SAM" id="Phobius"/>
    </source>
</evidence>
<proteinExistence type="predicted"/>
<protein>
    <submittedName>
        <fullName evidence="3">Putative Holin-X, holin superfamily III</fullName>
    </submittedName>
</protein>
<evidence type="ECO:0000313" key="3">
    <source>
        <dbReference type="EMBL" id="SDF65971.1"/>
    </source>
</evidence>
<dbReference type="RefSeq" id="WP_074645127.1">
    <property type="nucleotide sequence ID" value="NZ_FNBL01000006.1"/>
</dbReference>
<keyword evidence="2" id="KW-1133">Transmembrane helix</keyword>
<feature type="region of interest" description="Disordered" evidence="1">
    <location>
        <begin position="84"/>
        <end position="106"/>
    </location>
</feature>
<evidence type="ECO:0000313" key="4">
    <source>
        <dbReference type="Proteomes" id="UP000182284"/>
    </source>
</evidence>
<organism evidence="3 4">
    <name type="scientific">Celeribacter baekdonensis</name>
    <dbReference type="NCBI Taxonomy" id="875171"/>
    <lineage>
        <taxon>Bacteria</taxon>
        <taxon>Pseudomonadati</taxon>
        <taxon>Pseudomonadota</taxon>
        <taxon>Alphaproteobacteria</taxon>
        <taxon>Rhodobacterales</taxon>
        <taxon>Roseobacteraceae</taxon>
        <taxon>Celeribacter</taxon>
    </lineage>
</organism>
<keyword evidence="2" id="KW-0812">Transmembrane</keyword>
<sequence length="134" mass="14304">MFSSLLHRAERDVKDGARKLLWSALAVVIAGLTAGVGVCFVLLWAYMTLSAEVGPRMASLVMGLGLIVCAAVVLALSAHQARLERTKTPDPQPAPHRALKPAPSDPDIETLPSLVAFTAAFVLARYLANRKADE</sequence>
<keyword evidence="2" id="KW-0472">Membrane</keyword>
<dbReference type="Pfam" id="PF07332">
    <property type="entry name" value="Phage_holin_3_6"/>
    <property type="match status" value="1"/>
</dbReference>
<evidence type="ECO:0000256" key="1">
    <source>
        <dbReference type="SAM" id="MobiDB-lite"/>
    </source>
</evidence>
<dbReference type="InterPro" id="IPR009937">
    <property type="entry name" value="Phage_holin_3_6"/>
</dbReference>
<accession>A0A1G7MWC3</accession>
<reference evidence="3 4" key="1">
    <citation type="submission" date="2016-10" db="EMBL/GenBank/DDBJ databases">
        <authorList>
            <person name="de Groot N.N."/>
        </authorList>
    </citation>
    <scope>NUCLEOTIDE SEQUENCE [LARGE SCALE GENOMIC DNA]</scope>
    <source>
        <strain evidence="3 4">DSM 27375</strain>
    </source>
</reference>
<dbReference type="OrthoDB" id="9857146at2"/>
<feature type="transmembrane region" description="Helical" evidence="2">
    <location>
        <begin position="20"/>
        <end position="46"/>
    </location>
</feature>
<feature type="transmembrane region" description="Helical" evidence="2">
    <location>
        <begin position="58"/>
        <end position="78"/>
    </location>
</feature>
<dbReference type="Proteomes" id="UP000182284">
    <property type="component" value="Unassembled WGS sequence"/>
</dbReference>
<gene>
    <name evidence="3" type="ORF">SAMN04488117_10668</name>
</gene>
<name>A0A1G7MWC3_9RHOB</name>